<evidence type="ECO:0000256" key="1">
    <source>
        <dbReference type="SAM" id="MobiDB-lite"/>
    </source>
</evidence>
<sequence length="355" mass="38828" precursor="true">MKFHVPLAVAMLSASWILQAPLLAQAPPAQPVPFIFDTDIGNDCDDVLAMGVIHALQTRGECELLAVTITKDHELAAAFTDAVNTFYGRGDIPIGVCRSGVTSEPGSFNVLAAQQDDGDDRYPHDLRSGQDAPDAVALLRQTLASQADGSVVIAQVGFSTNLANLLKSQPDNYSPLSGVELVQRKVRLLSLMAGAFEKIPGKDGQRDDHKEYNIVKDIPAAQWLAAEWPTPTVWSGYEIGLNLTYPHESILQDYNYVDHHPLSEAYTLYNPPPHNRPTWDLTSVLQAIRPDRNYFDLSPPGRVSVADDGLTTFQNDADGRDRYLILREAQKGRASEALVQLSSQPPANFPEGDSQ</sequence>
<keyword evidence="2" id="KW-0732">Signal</keyword>
<evidence type="ECO:0000313" key="5">
    <source>
        <dbReference type="Proteomes" id="UP000318017"/>
    </source>
</evidence>
<proteinExistence type="predicted"/>
<feature type="signal peptide" evidence="2">
    <location>
        <begin position="1"/>
        <end position="20"/>
    </location>
</feature>
<dbReference type="EMBL" id="CP036298">
    <property type="protein sequence ID" value="QDV26198.1"/>
    <property type="molecule type" value="Genomic_DNA"/>
</dbReference>
<dbReference type="AlphaFoldDB" id="A0A518GC81"/>
<dbReference type="CDD" id="cd02652">
    <property type="entry name" value="nuc_hydro_2"/>
    <property type="match status" value="1"/>
</dbReference>
<keyword evidence="5" id="KW-1185">Reference proteome</keyword>
<evidence type="ECO:0000256" key="2">
    <source>
        <dbReference type="SAM" id="SignalP"/>
    </source>
</evidence>
<keyword evidence="4" id="KW-0378">Hydrolase</keyword>
<evidence type="ECO:0000313" key="4">
    <source>
        <dbReference type="EMBL" id="QDV26198.1"/>
    </source>
</evidence>
<feature type="domain" description="Inosine/uridine-preferring nucleoside hydrolase" evidence="3">
    <location>
        <begin position="35"/>
        <end position="258"/>
    </location>
</feature>
<name>A0A518GC81_9BACT</name>
<evidence type="ECO:0000259" key="3">
    <source>
        <dbReference type="Pfam" id="PF01156"/>
    </source>
</evidence>
<organism evidence="4 5">
    <name type="scientific">Aureliella helgolandensis</name>
    <dbReference type="NCBI Taxonomy" id="2527968"/>
    <lineage>
        <taxon>Bacteria</taxon>
        <taxon>Pseudomonadati</taxon>
        <taxon>Planctomycetota</taxon>
        <taxon>Planctomycetia</taxon>
        <taxon>Pirellulales</taxon>
        <taxon>Pirellulaceae</taxon>
        <taxon>Aureliella</taxon>
    </lineage>
</organism>
<accession>A0A518GC81</accession>
<feature type="chain" id="PRO_5022139555" evidence="2">
    <location>
        <begin position="21"/>
        <end position="355"/>
    </location>
</feature>
<dbReference type="GO" id="GO:0016799">
    <property type="term" value="F:hydrolase activity, hydrolyzing N-glycosyl compounds"/>
    <property type="evidence" value="ECO:0007669"/>
    <property type="project" value="InterPro"/>
</dbReference>
<dbReference type="KEGG" id="ahel:Q31a_45700"/>
<protein>
    <submittedName>
        <fullName evidence="4">Inosine-uridine preferring nucleoside hydrolase</fullName>
    </submittedName>
</protein>
<dbReference type="Gene3D" id="3.90.245.10">
    <property type="entry name" value="Ribonucleoside hydrolase-like"/>
    <property type="match status" value="1"/>
</dbReference>
<dbReference type="PANTHER" id="PTHR43264:SF1">
    <property type="entry name" value="INOSINE_URIDINE-PREFERRING NUCLEOSIDE HYDROLASE DOMAIN-CONTAINING PROTEIN"/>
    <property type="match status" value="1"/>
</dbReference>
<gene>
    <name evidence="4" type="ORF">Q31a_45700</name>
</gene>
<reference evidence="4 5" key="1">
    <citation type="submission" date="2019-02" db="EMBL/GenBank/DDBJ databases">
        <title>Deep-cultivation of Planctomycetes and their phenomic and genomic characterization uncovers novel biology.</title>
        <authorList>
            <person name="Wiegand S."/>
            <person name="Jogler M."/>
            <person name="Boedeker C."/>
            <person name="Pinto D."/>
            <person name="Vollmers J."/>
            <person name="Rivas-Marin E."/>
            <person name="Kohn T."/>
            <person name="Peeters S.H."/>
            <person name="Heuer A."/>
            <person name="Rast P."/>
            <person name="Oberbeckmann S."/>
            <person name="Bunk B."/>
            <person name="Jeske O."/>
            <person name="Meyerdierks A."/>
            <person name="Storesund J.E."/>
            <person name="Kallscheuer N."/>
            <person name="Luecker S."/>
            <person name="Lage O.M."/>
            <person name="Pohl T."/>
            <person name="Merkel B.J."/>
            <person name="Hornburger P."/>
            <person name="Mueller R.-W."/>
            <person name="Bruemmer F."/>
            <person name="Labrenz M."/>
            <person name="Spormann A.M."/>
            <person name="Op den Camp H."/>
            <person name="Overmann J."/>
            <person name="Amann R."/>
            <person name="Jetten M.S.M."/>
            <person name="Mascher T."/>
            <person name="Medema M.H."/>
            <person name="Devos D.P."/>
            <person name="Kaster A.-K."/>
            <person name="Ovreas L."/>
            <person name="Rohde M."/>
            <person name="Galperin M.Y."/>
            <person name="Jogler C."/>
        </authorList>
    </citation>
    <scope>NUCLEOTIDE SEQUENCE [LARGE SCALE GENOMIC DNA]</scope>
    <source>
        <strain evidence="4 5">Q31a</strain>
    </source>
</reference>
<dbReference type="Proteomes" id="UP000318017">
    <property type="component" value="Chromosome"/>
</dbReference>
<dbReference type="SUPFAM" id="SSF53590">
    <property type="entry name" value="Nucleoside hydrolase"/>
    <property type="match status" value="1"/>
</dbReference>
<dbReference type="Pfam" id="PF01156">
    <property type="entry name" value="IU_nuc_hydro"/>
    <property type="match status" value="1"/>
</dbReference>
<dbReference type="InterPro" id="IPR001910">
    <property type="entry name" value="Inosine/uridine_hydrolase_dom"/>
</dbReference>
<dbReference type="InterPro" id="IPR036452">
    <property type="entry name" value="Ribo_hydro-like"/>
</dbReference>
<dbReference type="OrthoDB" id="209323at2"/>
<feature type="region of interest" description="Disordered" evidence="1">
    <location>
        <begin position="336"/>
        <end position="355"/>
    </location>
</feature>
<dbReference type="PANTHER" id="PTHR43264">
    <property type="match status" value="1"/>
</dbReference>